<evidence type="ECO:0000313" key="6">
    <source>
        <dbReference type="Proteomes" id="UP000552683"/>
    </source>
</evidence>
<proteinExistence type="inferred from homology"/>
<reference evidence="5 6" key="1">
    <citation type="submission" date="2020-08" db="EMBL/GenBank/DDBJ databases">
        <title>Complete genome and description of Campylobacter massiliensis Marseille-Q3452 sp. nov.</title>
        <authorList>
            <person name="Antezack A."/>
        </authorList>
    </citation>
    <scope>NUCLEOTIDE SEQUENCE [LARGE SCALE GENOMIC DNA]</scope>
    <source>
        <strain evidence="5 6">Marseille-Q3452</strain>
    </source>
</reference>
<dbReference type="InterPro" id="IPR013762">
    <property type="entry name" value="Integrase-like_cat_sf"/>
</dbReference>
<dbReference type="SUPFAM" id="SSF56349">
    <property type="entry name" value="DNA breaking-rejoining enzymes"/>
    <property type="match status" value="1"/>
</dbReference>
<comment type="caution">
    <text evidence="5">The sequence shown here is derived from an EMBL/GenBank/DDBJ whole genome shotgun (WGS) entry which is preliminary data.</text>
</comment>
<feature type="domain" description="Tyr recombinase" evidence="4">
    <location>
        <begin position="34"/>
        <end position="219"/>
    </location>
</feature>
<dbReference type="Pfam" id="PF00589">
    <property type="entry name" value="Phage_integrase"/>
    <property type="match status" value="1"/>
</dbReference>
<dbReference type="InterPro" id="IPR011010">
    <property type="entry name" value="DNA_brk_join_enz"/>
</dbReference>
<evidence type="ECO:0000256" key="2">
    <source>
        <dbReference type="ARBA" id="ARBA00022908"/>
    </source>
</evidence>
<dbReference type="InterPro" id="IPR002104">
    <property type="entry name" value="Integrase_catalytic"/>
</dbReference>
<comment type="similarity">
    <text evidence="1">Belongs to the 'phage' integrase family.</text>
</comment>
<dbReference type="InterPro" id="IPR050808">
    <property type="entry name" value="Phage_Integrase"/>
</dbReference>
<dbReference type="PANTHER" id="PTHR30629">
    <property type="entry name" value="PROPHAGE INTEGRASE"/>
    <property type="match status" value="1"/>
</dbReference>
<sequence length="250" mass="29624">MKFAKKRNWVSQNVLKDFKFSEEYDAPSRKNSGHYPKIVDTEDLKNFLINVSTNEKINLKRRILILFALSTALRSMNIYDLRWRDIDFEKKLIKIEKERMKGELKTLKSRQDFILPICDTMVSLLEKLKKLDKVTKPNAKVFEGISDQKINYFLTKIAGITKHGLRGTMKTFAMKRMMDHKIPNFFIELYMYHSPSISDVEASYIDARYDDGDIQAILRSLANWWDSYLRDLYDFRKFLLNEGDEDEFSL</sequence>
<name>A0A842JD73_9BACT</name>
<dbReference type="Proteomes" id="UP000552683">
    <property type="component" value="Unassembled WGS sequence"/>
</dbReference>
<dbReference type="RefSeq" id="WP_185898584.1">
    <property type="nucleotide sequence ID" value="NZ_JACLZK010000002.1"/>
</dbReference>
<evidence type="ECO:0000259" key="4">
    <source>
        <dbReference type="PROSITE" id="PS51898"/>
    </source>
</evidence>
<accession>A0A842JD73</accession>
<dbReference type="Gene3D" id="1.10.443.10">
    <property type="entry name" value="Intergrase catalytic core"/>
    <property type="match status" value="1"/>
</dbReference>
<dbReference type="GO" id="GO:0015074">
    <property type="term" value="P:DNA integration"/>
    <property type="evidence" value="ECO:0007669"/>
    <property type="project" value="UniProtKB-KW"/>
</dbReference>
<dbReference type="PROSITE" id="PS51898">
    <property type="entry name" value="TYR_RECOMBINASE"/>
    <property type="match status" value="1"/>
</dbReference>
<keyword evidence="3" id="KW-0233">DNA recombination</keyword>
<dbReference type="PANTHER" id="PTHR30629:SF2">
    <property type="entry name" value="PROPHAGE INTEGRASE INTS-RELATED"/>
    <property type="match status" value="1"/>
</dbReference>
<dbReference type="GO" id="GO:0003677">
    <property type="term" value="F:DNA binding"/>
    <property type="evidence" value="ECO:0007669"/>
    <property type="project" value="InterPro"/>
</dbReference>
<evidence type="ECO:0000256" key="3">
    <source>
        <dbReference type="ARBA" id="ARBA00023172"/>
    </source>
</evidence>
<keyword evidence="2" id="KW-0229">DNA integration</keyword>
<gene>
    <name evidence="5" type="ORF">H7R39_06990</name>
</gene>
<evidence type="ECO:0000256" key="1">
    <source>
        <dbReference type="ARBA" id="ARBA00008857"/>
    </source>
</evidence>
<organism evidence="5 6">
    <name type="scientific">Campylobacter massiliensis</name>
    <dbReference type="NCBI Taxonomy" id="2762557"/>
    <lineage>
        <taxon>Bacteria</taxon>
        <taxon>Pseudomonadati</taxon>
        <taxon>Campylobacterota</taxon>
        <taxon>Epsilonproteobacteria</taxon>
        <taxon>Campylobacterales</taxon>
        <taxon>Campylobacteraceae</taxon>
        <taxon>Campylobacter</taxon>
    </lineage>
</organism>
<protein>
    <submittedName>
        <fullName evidence="5">Tyrosine-type recombinase/integrase</fullName>
    </submittedName>
</protein>
<keyword evidence="6" id="KW-1185">Reference proteome</keyword>
<dbReference type="GO" id="GO:0006310">
    <property type="term" value="P:DNA recombination"/>
    <property type="evidence" value="ECO:0007669"/>
    <property type="project" value="UniProtKB-KW"/>
</dbReference>
<evidence type="ECO:0000313" key="5">
    <source>
        <dbReference type="EMBL" id="MBC2883004.1"/>
    </source>
</evidence>
<dbReference type="AlphaFoldDB" id="A0A842JD73"/>
<dbReference type="EMBL" id="JACLZK010000002">
    <property type="protein sequence ID" value="MBC2883004.1"/>
    <property type="molecule type" value="Genomic_DNA"/>
</dbReference>